<evidence type="ECO:0000313" key="2">
    <source>
        <dbReference type="EMBL" id="KIJ33271.1"/>
    </source>
</evidence>
<dbReference type="HOGENOM" id="CLU_2591337_0_0_1"/>
<protein>
    <submittedName>
        <fullName evidence="2">Uncharacterized protein</fullName>
    </submittedName>
</protein>
<keyword evidence="3" id="KW-1185">Reference proteome</keyword>
<feature type="region of interest" description="Disordered" evidence="1">
    <location>
        <begin position="1"/>
        <end position="84"/>
    </location>
</feature>
<proteinExistence type="predicted"/>
<evidence type="ECO:0000313" key="3">
    <source>
        <dbReference type="Proteomes" id="UP000054279"/>
    </source>
</evidence>
<dbReference type="Proteomes" id="UP000054279">
    <property type="component" value="Unassembled WGS sequence"/>
</dbReference>
<evidence type="ECO:0000256" key="1">
    <source>
        <dbReference type="SAM" id="MobiDB-lite"/>
    </source>
</evidence>
<dbReference type="EMBL" id="KN837215">
    <property type="protein sequence ID" value="KIJ33271.1"/>
    <property type="molecule type" value="Genomic_DNA"/>
</dbReference>
<name>A0A0C9V7D5_SPHS4</name>
<feature type="compositionally biased region" description="Basic residues" evidence="1">
    <location>
        <begin position="1"/>
        <end position="10"/>
    </location>
</feature>
<accession>A0A0C9V7D5</accession>
<dbReference type="AlphaFoldDB" id="A0A0C9V7D5"/>
<sequence>MSSMPKHTRASARVSACNKAPSPLPVTPKKPKGCRANNKHSPSPSVGLPITPASQPRSNGKRSRKNDEVTIISSDDEIVQINKR</sequence>
<organism evidence="2 3">
    <name type="scientific">Sphaerobolus stellatus (strain SS14)</name>
    <dbReference type="NCBI Taxonomy" id="990650"/>
    <lineage>
        <taxon>Eukaryota</taxon>
        <taxon>Fungi</taxon>
        <taxon>Dikarya</taxon>
        <taxon>Basidiomycota</taxon>
        <taxon>Agaricomycotina</taxon>
        <taxon>Agaricomycetes</taxon>
        <taxon>Phallomycetidae</taxon>
        <taxon>Geastrales</taxon>
        <taxon>Sphaerobolaceae</taxon>
        <taxon>Sphaerobolus</taxon>
    </lineage>
</organism>
<reference evidence="2 3" key="1">
    <citation type="submission" date="2014-06" db="EMBL/GenBank/DDBJ databases">
        <title>Evolutionary Origins and Diversification of the Mycorrhizal Mutualists.</title>
        <authorList>
            <consortium name="DOE Joint Genome Institute"/>
            <consortium name="Mycorrhizal Genomics Consortium"/>
            <person name="Kohler A."/>
            <person name="Kuo A."/>
            <person name="Nagy L.G."/>
            <person name="Floudas D."/>
            <person name="Copeland A."/>
            <person name="Barry K.W."/>
            <person name="Cichocki N."/>
            <person name="Veneault-Fourrey C."/>
            <person name="LaButti K."/>
            <person name="Lindquist E.A."/>
            <person name="Lipzen A."/>
            <person name="Lundell T."/>
            <person name="Morin E."/>
            <person name="Murat C."/>
            <person name="Riley R."/>
            <person name="Ohm R."/>
            <person name="Sun H."/>
            <person name="Tunlid A."/>
            <person name="Henrissat B."/>
            <person name="Grigoriev I.V."/>
            <person name="Hibbett D.S."/>
            <person name="Martin F."/>
        </authorList>
    </citation>
    <scope>NUCLEOTIDE SEQUENCE [LARGE SCALE GENOMIC DNA]</scope>
    <source>
        <strain evidence="2 3">SS14</strain>
    </source>
</reference>
<gene>
    <name evidence="2" type="ORF">M422DRAFT_264820</name>
</gene>